<reference evidence="3 4" key="1">
    <citation type="submission" date="2022-04" db="EMBL/GenBank/DDBJ databases">
        <title>Positive selection, recombination, and allopatry shape intraspecific diversity of widespread and dominant cyanobacteria.</title>
        <authorList>
            <person name="Wei J."/>
            <person name="Shu W."/>
            <person name="Hu C."/>
        </authorList>
    </citation>
    <scope>NUCLEOTIDE SEQUENCE [LARGE SCALE GENOMIC DNA]</scope>
    <source>
        <strain evidence="3 4">GB2-A4</strain>
    </source>
</reference>
<dbReference type="Proteomes" id="UP001464891">
    <property type="component" value="Unassembled WGS sequence"/>
</dbReference>
<feature type="modified residue" description="4-aspartylphosphate" evidence="1">
    <location>
        <position position="59"/>
    </location>
</feature>
<protein>
    <recommendedName>
        <fullName evidence="2">Response regulatory domain-containing protein</fullName>
    </recommendedName>
</protein>
<keyword evidence="4" id="KW-1185">Reference proteome</keyword>
<sequence length="63" mass="7211">MKIALAHINFPLILVAKNEKRSQRFQVMMQVGYRVIKARNGQECLALYSQSQPDLVLLDVILP</sequence>
<dbReference type="RefSeq" id="WP_190442367.1">
    <property type="nucleotide sequence ID" value="NZ_JAMPKM010000068.1"/>
</dbReference>
<evidence type="ECO:0000313" key="3">
    <source>
        <dbReference type="EMBL" id="MEP0821091.1"/>
    </source>
</evidence>
<feature type="domain" description="Response regulatory" evidence="2">
    <location>
        <begin position="10"/>
        <end position="63"/>
    </location>
</feature>
<accession>A0ABV0JJ77</accession>
<dbReference type="InterPro" id="IPR011006">
    <property type="entry name" value="CheY-like_superfamily"/>
</dbReference>
<gene>
    <name evidence="3" type="ORF">NC998_29020</name>
</gene>
<evidence type="ECO:0000259" key="2">
    <source>
        <dbReference type="PROSITE" id="PS50110"/>
    </source>
</evidence>
<evidence type="ECO:0000256" key="1">
    <source>
        <dbReference type="PROSITE-ProRule" id="PRU00169"/>
    </source>
</evidence>
<name>A0ABV0JJ77_9CYAN</name>
<evidence type="ECO:0000313" key="4">
    <source>
        <dbReference type="Proteomes" id="UP001464891"/>
    </source>
</evidence>
<dbReference type="SUPFAM" id="SSF52172">
    <property type="entry name" value="CheY-like"/>
    <property type="match status" value="1"/>
</dbReference>
<proteinExistence type="predicted"/>
<dbReference type="EMBL" id="JAMPKM010000068">
    <property type="protein sequence ID" value="MEP0821091.1"/>
    <property type="molecule type" value="Genomic_DNA"/>
</dbReference>
<organism evidence="3 4">
    <name type="scientific">Trichocoleus desertorum GB2-A4</name>
    <dbReference type="NCBI Taxonomy" id="2933944"/>
    <lineage>
        <taxon>Bacteria</taxon>
        <taxon>Bacillati</taxon>
        <taxon>Cyanobacteriota</taxon>
        <taxon>Cyanophyceae</taxon>
        <taxon>Leptolyngbyales</taxon>
        <taxon>Trichocoleusaceae</taxon>
        <taxon>Trichocoleus</taxon>
    </lineage>
</organism>
<comment type="caution">
    <text evidence="3">The sequence shown here is derived from an EMBL/GenBank/DDBJ whole genome shotgun (WGS) entry which is preliminary data.</text>
</comment>
<dbReference type="PROSITE" id="PS50110">
    <property type="entry name" value="RESPONSE_REGULATORY"/>
    <property type="match status" value="1"/>
</dbReference>
<dbReference type="InterPro" id="IPR001789">
    <property type="entry name" value="Sig_transdc_resp-reg_receiver"/>
</dbReference>
<dbReference type="Gene3D" id="3.40.50.2300">
    <property type="match status" value="1"/>
</dbReference>
<keyword evidence="1" id="KW-0597">Phosphoprotein</keyword>